<comment type="caution">
    <text evidence="2">The sequence shown here is derived from an EMBL/GenBank/DDBJ whole genome shotgun (WGS) entry which is preliminary data.</text>
</comment>
<sequence length="278" mass="31884">MTSSLPVDALSSLPQPADSTEKQREFGLWNNFTMDFEPQDVPPSYDSIDDDKTASEITLQAFQLSFREFTLPPKANYLVRSNSAPSPWELLAGPAMSNVITPENTEPLRKRRYRVVYPPSYEDVYLHKSTWSNNTSTLPRYHVEIYGKDRYEPEPIVILGPADHESTVTNEARNLAACYVERVISRMESEISKTTRFADFCEREYFSWDWTCKTTGAKQDMRTLIIKAKGECLKCMELLAKLEKYLEFVGEEDARAEMCSSLKRSIRESSAGLAWLRL</sequence>
<dbReference type="EMBL" id="CAVMBE010000021">
    <property type="protein sequence ID" value="CAK4000373.1"/>
    <property type="molecule type" value="Genomic_DNA"/>
</dbReference>
<keyword evidence="3" id="KW-1185">Reference proteome</keyword>
<evidence type="ECO:0000313" key="3">
    <source>
        <dbReference type="Proteomes" id="UP001296104"/>
    </source>
</evidence>
<organism evidence="2 3">
    <name type="scientific">Lecanosticta acicola</name>
    <dbReference type="NCBI Taxonomy" id="111012"/>
    <lineage>
        <taxon>Eukaryota</taxon>
        <taxon>Fungi</taxon>
        <taxon>Dikarya</taxon>
        <taxon>Ascomycota</taxon>
        <taxon>Pezizomycotina</taxon>
        <taxon>Dothideomycetes</taxon>
        <taxon>Dothideomycetidae</taxon>
        <taxon>Mycosphaerellales</taxon>
        <taxon>Mycosphaerellaceae</taxon>
        <taxon>Lecanosticta</taxon>
    </lineage>
</organism>
<dbReference type="Proteomes" id="UP001296104">
    <property type="component" value="Unassembled WGS sequence"/>
</dbReference>
<name>A0AAI8YY85_9PEZI</name>
<proteinExistence type="predicted"/>
<evidence type="ECO:0000256" key="1">
    <source>
        <dbReference type="SAM" id="MobiDB-lite"/>
    </source>
</evidence>
<protein>
    <submittedName>
        <fullName evidence="2">Uncharacterized protein</fullName>
    </submittedName>
</protein>
<accession>A0AAI8YY85</accession>
<evidence type="ECO:0000313" key="2">
    <source>
        <dbReference type="EMBL" id="CAK4000373.1"/>
    </source>
</evidence>
<feature type="region of interest" description="Disordered" evidence="1">
    <location>
        <begin position="1"/>
        <end position="22"/>
    </location>
</feature>
<reference evidence="2" key="1">
    <citation type="submission" date="2023-11" db="EMBL/GenBank/DDBJ databases">
        <authorList>
            <person name="Alioto T."/>
            <person name="Alioto T."/>
            <person name="Gomez Garrido J."/>
        </authorList>
    </citation>
    <scope>NUCLEOTIDE SEQUENCE</scope>
</reference>
<gene>
    <name evidence="2" type="ORF">LECACI_7A004164</name>
</gene>
<dbReference type="AlphaFoldDB" id="A0AAI8YY85"/>